<dbReference type="EMBL" id="JAHUTI010032825">
    <property type="protein sequence ID" value="MED6243168.1"/>
    <property type="molecule type" value="Genomic_DNA"/>
</dbReference>
<reference evidence="2 3" key="1">
    <citation type="submission" date="2021-07" db="EMBL/GenBank/DDBJ databases">
        <authorList>
            <person name="Palmer J.M."/>
        </authorList>
    </citation>
    <scope>NUCLEOTIDE SEQUENCE [LARGE SCALE GENOMIC DNA]</scope>
    <source>
        <strain evidence="2 3">AT_MEX2019</strain>
        <tissue evidence="2">Muscle</tissue>
    </source>
</reference>
<dbReference type="Proteomes" id="UP001345963">
    <property type="component" value="Unassembled WGS sequence"/>
</dbReference>
<sequence length="95" mass="10596">MGATATLGQTAMQSAPLDHHQQARRGFETTTHWLQDEPLSHHHPDEEQEREDEFSSGMSCFVSIHLSSSPAYPHRAVGCSGTLEQVHNHSKVLHQ</sequence>
<evidence type="ECO:0000256" key="1">
    <source>
        <dbReference type="SAM" id="MobiDB-lite"/>
    </source>
</evidence>
<name>A0ABU7AYK8_9TELE</name>
<gene>
    <name evidence="2" type="ORF">ATANTOWER_016042</name>
</gene>
<feature type="compositionally biased region" description="Basic and acidic residues" evidence="1">
    <location>
        <begin position="34"/>
        <end position="45"/>
    </location>
</feature>
<comment type="caution">
    <text evidence="2">The sequence shown here is derived from an EMBL/GenBank/DDBJ whole genome shotgun (WGS) entry which is preliminary data.</text>
</comment>
<organism evidence="2 3">
    <name type="scientific">Ataeniobius toweri</name>
    <dbReference type="NCBI Taxonomy" id="208326"/>
    <lineage>
        <taxon>Eukaryota</taxon>
        <taxon>Metazoa</taxon>
        <taxon>Chordata</taxon>
        <taxon>Craniata</taxon>
        <taxon>Vertebrata</taxon>
        <taxon>Euteleostomi</taxon>
        <taxon>Actinopterygii</taxon>
        <taxon>Neopterygii</taxon>
        <taxon>Teleostei</taxon>
        <taxon>Neoteleostei</taxon>
        <taxon>Acanthomorphata</taxon>
        <taxon>Ovalentaria</taxon>
        <taxon>Atherinomorphae</taxon>
        <taxon>Cyprinodontiformes</taxon>
        <taxon>Goodeidae</taxon>
        <taxon>Ataeniobius</taxon>
    </lineage>
</organism>
<proteinExistence type="predicted"/>
<feature type="compositionally biased region" description="Polar residues" evidence="1">
    <location>
        <begin position="1"/>
        <end position="13"/>
    </location>
</feature>
<feature type="region of interest" description="Disordered" evidence="1">
    <location>
        <begin position="1"/>
        <end position="56"/>
    </location>
</feature>
<accession>A0ABU7AYK8</accession>
<evidence type="ECO:0000313" key="3">
    <source>
        <dbReference type="Proteomes" id="UP001345963"/>
    </source>
</evidence>
<evidence type="ECO:0000313" key="2">
    <source>
        <dbReference type="EMBL" id="MED6243168.1"/>
    </source>
</evidence>
<keyword evidence="3" id="KW-1185">Reference proteome</keyword>
<protein>
    <submittedName>
        <fullName evidence="2">Uncharacterized protein</fullName>
    </submittedName>
</protein>
<feature type="compositionally biased region" description="Basic and acidic residues" evidence="1">
    <location>
        <begin position="17"/>
        <end position="27"/>
    </location>
</feature>